<reference evidence="2" key="1">
    <citation type="submission" date="2022-10" db="EMBL/GenBank/DDBJ databases">
        <title>Culturing micro-colonial fungi from biological soil crusts in the Mojave desert and describing Neophaeococcomyces mojavensis, and introducing the new genera and species Taxawa tesnikishii.</title>
        <authorList>
            <person name="Kurbessoian T."/>
            <person name="Stajich J.E."/>
        </authorList>
    </citation>
    <scope>NUCLEOTIDE SEQUENCE</scope>
    <source>
        <strain evidence="2">TK_41</strain>
    </source>
</reference>
<dbReference type="AlphaFoldDB" id="A0AA39CJH7"/>
<organism evidence="2 3">
    <name type="scientific">Cladophialophora chaetospira</name>
    <dbReference type="NCBI Taxonomy" id="386627"/>
    <lineage>
        <taxon>Eukaryota</taxon>
        <taxon>Fungi</taxon>
        <taxon>Dikarya</taxon>
        <taxon>Ascomycota</taxon>
        <taxon>Pezizomycotina</taxon>
        <taxon>Eurotiomycetes</taxon>
        <taxon>Chaetothyriomycetidae</taxon>
        <taxon>Chaetothyriales</taxon>
        <taxon>Herpotrichiellaceae</taxon>
        <taxon>Cladophialophora</taxon>
    </lineage>
</organism>
<gene>
    <name evidence="2" type="ORF">H2200_005307</name>
</gene>
<feature type="chain" id="PRO_5041201553" evidence="1">
    <location>
        <begin position="22"/>
        <end position="293"/>
    </location>
</feature>
<comment type="caution">
    <text evidence="2">The sequence shown here is derived from an EMBL/GenBank/DDBJ whole genome shotgun (WGS) entry which is preliminary data.</text>
</comment>
<dbReference type="Gene3D" id="3.40.390.10">
    <property type="entry name" value="Collagenase (Catalytic Domain)"/>
    <property type="match status" value="1"/>
</dbReference>
<dbReference type="InterPro" id="IPR024079">
    <property type="entry name" value="MetalloPept_cat_dom_sf"/>
</dbReference>
<protein>
    <submittedName>
        <fullName evidence="2">Uncharacterized protein</fullName>
    </submittedName>
</protein>
<dbReference type="GO" id="GO:0008237">
    <property type="term" value="F:metallopeptidase activity"/>
    <property type="evidence" value="ECO:0007669"/>
    <property type="project" value="InterPro"/>
</dbReference>
<evidence type="ECO:0000313" key="3">
    <source>
        <dbReference type="Proteomes" id="UP001172673"/>
    </source>
</evidence>
<accession>A0AA39CJH7</accession>
<dbReference type="EMBL" id="JAPDRK010000007">
    <property type="protein sequence ID" value="KAJ9610530.1"/>
    <property type="molecule type" value="Genomic_DNA"/>
</dbReference>
<proteinExistence type="predicted"/>
<keyword evidence="3" id="KW-1185">Reference proteome</keyword>
<name>A0AA39CJH7_9EURO</name>
<evidence type="ECO:0000313" key="2">
    <source>
        <dbReference type="EMBL" id="KAJ9610530.1"/>
    </source>
</evidence>
<evidence type="ECO:0000256" key="1">
    <source>
        <dbReference type="SAM" id="SignalP"/>
    </source>
</evidence>
<keyword evidence="1" id="KW-0732">Signal</keyword>
<dbReference type="Proteomes" id="UP001172673">
    <property type="component" value="Unassembled WGS sequence"/>
</dbReference>
<feature type="signal peptide" evidence="1">
    <location>
        <begin position="1"/>
        <end position="21"/>
    </location>
</feature>
<sequence>MCSYLAQYLFALLVLPLLGLQLDDIITNVPPGLEQRMHNAVTDCIAIATLVSVAFSDCEPSYDRYFPRGDADFVQQVFRRIANIAPNAQLNVDEYTTVLDERARTGLDPRFDYLIINYGNHPQGLEQDCDGPDDPDGFFTRLFSGRPCICICPKAFRQYPDLSEILNPPAWARDARGHPLEGYGCDGLGDHEFLNDIPRYDDLINMHGTMRAITDYTGPEAPPEGYGPFYARVLQELSTLYPEKYAPHEAVNNADSFVVYAMSKFFSWRCGRVFGKPTSAQDNWNRIPPPRPP</sequence>